<dbReference type="Gene3D" id="3.40.50.150">
    <property type="entry name" value="Vaccinia Virus protein VP39"/>
    <property type="match status" value="1"/>
</dbReference>
<feature type="domain" description="Methyltransferase" evidence="1">
    <location>
        <begin position="171"/>
        <end position="285"/>
    </location>
</feature>
<gene>
    <name evidence="3" type="ORF">B1207_11420</name>
</gene>
<dbReference type="RefSeq" id="WP_112220087.1">
    <property type="nucleotide sequence ID" value="NZ_MVJN01000008.1"/>
</dbReference>
<evidence type="ECO:0000259" key="1">
    <source>
        <dbReference type="Pfam" id="PF13847"/>
    </source>
</evidence>
<proteinExistence type="predicted"/>
<accession>A0A364LHE1</accession>
<dbReference type="InterPro" id="IPR048711">
    <property type="entry name" value="WHD_Rv2258c"/>
</dbReference>
<comment type="caution">
    <text evidence="3">The sequence shown here is derived from an EMBL/GenBank/DDBJ whole genome shotgun (WGS) entry which is preliminary data.</text>
</comment>
<dbReference type="CDD" id="cd02440">
    <property type="entry name" value="AdoMet_MTases"/>
    <property type="match status" value="1"/>
</dbReference>
<protein>
    <submittedName>
        <fullName evidence="3">Transcriptional regulator</fullName>
    </submittedName>
</protein>
<feature type="domain" description="S-adenosylmethionine-dependent methyltransferase Rv2258c-like winged HTH" evidence="2">
    <location>
        <begin position="23"/>
        <end position="97"/>
    </location>
</feature>
<dbReference type="Pfam" id="PF13847">
    <property type="entry name" value="Methyltransf_31"/>
    <property type="match status" value="1"/>
</dbReference>
<dbReference type="SUPFAM" id="SSF53335">
    <property type="entry name" value="S-adenosyl-L-methionine-dependent methyltransferases"/>
    <property type="match status" value="1"/>
</dbReference>
<evidence type="ECO:0000259" key="2">
    <source>
        <dbReference type="Pfam" id="PF21320"/>
    </source>
</evidence>
<evidence type="ECO:0000313" key="4">
    <source>
        <dbReference type="Proteomes" id="UP000249458"/>
    </source>
</evidence>
<dbReference type="PANTHER" id="PTHR45128">
    <property type="entry name" value="METHYLTRANSFERASE TYPE 11"/>
    <property type="match status" value="1"/>
</dbReference>
<dbReference type="PANTHER" id="PTHR45128:SF1">
    <property type="entry name" value="S-ADENOSYLMETHIONINE-DEPENDENT METHYLTRANSFERASE RV2258C"/>
    <property type="match status" value="1"/>
</dbReference>
<dbReference type="InterPro" id="IPR029063">
    <property type="entry name" value="SAM-dependent_MTases_sf"/>
</dbReference>
<evidence type="ECO:0000313" key="3">
    <source>
        <dbReference type="EMBL" id="RAP35692.1"/>
    </source>
</evidence>
<dbReference type="Pfam" id="PF21320">
    <property type="entry name" value="WHD_Rv2258c"/>
    <property type="match status" value="1"/>
</dbReference>
<dbReference type="InterPro" id="IPR053173">
    <property type="entry name" value="SAM-binding_MTase"/>
</dbReference>
<dbReference type="Proteomes" id="UP000249458">
    <property type="component" value="Unassembled WGS sequence"/>
</dbReference>
<sequence>MLAFNQDKAEQFSQHLLLLLNHAALALMISIGHRSKLFDVMSTMDAANSETIAQNANLNERYVREWLNAMVTGGIIDYDTQQKLYSLPAEHAAFLTRAASPNNIAVIAQFIPILANVEDLILNAFIHGGGVPYEAYHRFHSVMAEQSGQTIYLALLDKIIPLVNGLREQLQQGIKVLDIGCGYGRALSLMAENFPNSQFYGFDLCEETIDHANALALQKGLTNLHFMRRDLAKWHEQNQYDLITSFDVIHDQAHPKDVLKAVYEALKPQGVFLMQDIKTSSQVEKNTNHPIAPLIYTISCLHCMTVSLSQNGAGLGAAWGEELAEEMLKDAGFTQIEKSYLEHDIMNTYYIVHK</sequence>
<dbReference type="AlphaFoldDB" id="A0A364LHE1"/>
<name>A0A364LHE1_9GAMM</name>
<dbReference type="InterPro" id="IPR025714">
    <property type="entry name" value="Methyltranfer_dom"/>
</dbReference>
<reference evidence="3 4" key="1">
    <citation type="submission" date="2017-02" db="EMBL/GenBank/DDBJ databases">
        <title>Legionella quilivanii strain from human: case report and whole genome sequencing analysis.</title>
        <authorList>
            <person name="Lalancette C."/>
            <person name="Leduc J.-M."/>
            <person name="Levesque S."/>
            <person name="Fournier E."/>
            <person name="Saoud J."/>
            <person name="Faucher S.P."/>
            <person name="Bernard K."/>
            <person name="Martineau C."/>
            <person name="Longtin J."/>
        </authorList>
    </citation>
    <scope>NUCLEOTIDE SEQUENCE [LARGE SCALE GENOMIC DNA]</scope>
    <source>
        <strain evidence="3 4">ID143958</strain>
    </source>
</reference>
<organism evidence="3 4">
    <name type="scientific">Legionella quinlivanii</name>
    <dbReference type="NCBI Taxonomy" id="45073"/>
    <lineage>
        <taxon>Bacteria</taxon>
        <taxon>Pseudomonadati</taxon>
        <taxon>Pseudomonadota</taxon>
        <taxon>Gammaproteobacteria</taxon>
        <taxon>Legionellales</taxon>
        <taxon>Legionellaceae</taxon>
        <taxon>Legionella</taxon>
    </lineage>
</organism>
<dbReference type="EMBL" id="MVJN01000008">
    <property type="protein sequence ID" value="RAP35692.1"/>
    <property type="molecule type" value="Genomic_DNA"/>
</dbReference>